<dbReference type="Proteomes" id="UP000613401">
    <property type="component" value="Unassembled WGS sequence"/>
</dbReference>
<keyword evidence="4" id="KW-1185">Reference proteome</keyword>
<dbReference type="AlphaFoldDB" id="A0A8H4FJ62"/>
<dbReference type="GeneID" id="69007703"/>
<protein>
    <recommendedName>
        <fullName evidence="2">DUF7730 domain-containing protein</fullName>
    </recommendedName>
</protein>
<comment type="caution">
    <text evidence="3">The sequence shown here is derived from an EMBL/GenBank/DDBJ whole genome shotgun (WGS) entry which is preliminary data.</text>
</comment>
<evidence type="ECO:0000259" key="2">
    <source>
        <dbReference type="Pfam" id="PF24864"/>
    </source>
</evidence>
<gene>
    <name evidence="3" type="ORF">GCG54_00000531</name>
</gene>
<reference evidence="3" key="2">
    <citation type="submission" date="2020-03" db="EMBL/GenBank/DDBJ databases">
        <authorList>
            <person name="Fu F.-F."/>
            <person name="Chen J."/>
        </authorList>
    </citation>
    <scope>NUCLEOTIDE SEQUENCE</scope>
    <source>
        <strain evidence="3">Lc1</strain>
    </source>
</reference>
<feature type="region of interest" description="Disordered" evidence="1">
    <location>
        <begin position="179"/>
        <end position="200"/>
    </location>
</feature>
<dbReference type="Pfam" id="PF24864">
    <property type="entry name" value="DUF7730"/>
    <property type="match status" value="1"/>
</dbReference>
<name>A0A8H4FJ62_COLGL</name>
<evidence type="ECO:0000256" key="1">
    <source>
        <dbReference type="SAM" id="MobiDB-lite"/>
    </source>
</evidence>
<feature type="compositionally biased region" description="Basic residues" evidence="1">
    <location>
        <begin position="179"/>
        <end position="188"/>
    </location>
</feature>
<dbReference type="RefSeq" id="XP_045263341.1">
    <property type="nucleotide sequence ID" value="XM_045400668.1"/>
</dbReference>
<organism evidence="3 4">
    <name type="scientific">Colletotrichum gloeosporioides</name>
    <name type="common">Anthracnose fungus</name>
    <name type="synonym">Glomerella cingulata</name>
    <dbReference type="NCBI Taxonomy" id="474922"/>
    <lineage>
        <taxon>Eukaryota</taxon>
        <taxon>Fungi</taxon>
        <taxon>Dikarya</taxon>
        <taxon>Ascomycota</taxon>
        <taxon>Pezizomycotina</taxon>
        <taxon>Sordariomycetes</taxon>
        <taxon>Hypocreomycetidae</taxon>
        <taxon>Glomerellales</taxon>
        <taxon>Glomerellaceae</taxon>
        <taxon>Colletotrichum</taxon>
        <taxon>Colletotrichum gloeosporioides species complex</taxon>
    </lineage>
</organism>
<evidence type="ECO:0000313" key="4">
    <source>
        <dbReference type="Proteomes" id="UP000613401"/>
    </source>
</evidence>
<feature type="compositionally biased region" description="Basic and acidic residues" evidence="1">
    <location>
        <begin position="189"/>
        <end position="200"/>
    </location>
</feature>
<dbReference type="InterPro" id="IPR056632">
    <property type="entry name" value="DUF7730"/>
</dbReference>
<dbReference type="EMBL" id="WVTB01000050">
    <property type="protein sequence ID" value="KAF3804182.1"/>
    <property type="molecule type" value="Genomic_DNA"/>
</dbReference>
<evidence type="ECO:0000313" key="3">
    <source>
        <dbReference type="EMBL" id="KAF3804182.1"/>
    </source>
</evidence>
<proteinExistence type="predicted"/>
<feature type="domain" description="DUF7730" evidence="2">
    <location>
        <begin position="243"/>
        <end position="493"/>
    </location>
</feature>
<accession>A0A8H4FJ62</accession>
<reference evidence="3" key="1">
    <citation type="journal article" date="2020" name="Phytopathology">
        <title>Genome sequence and comparative analysis of Colletotrichum gloeosporioides isolated from Liriodendron leaves.</title>
        <authorList>
            <person name="Fu F.F."/>
            <person name="Hao Z."/>
            <person name="Wang P."/>
            <person name="Lu Y."/>
            <person name="Xue L.J."/>
            <person name="Wei G."/>
            <person name="Tian Y."/>
            <person name="Baishi H."/>
            <person name="Xu H."/>
            <person name="Shi J."/>
            <person name="Cheng T."/>
            <person name="Wang G."/>
            <person name="Yi Y."/>
            <person name="Chen J."/>
        </authorList>
    </citation>
    <scope>NUCLEOTIDE SEQUENCE</scope>
    <source>
        <strain evidence="3">Lc1</strain>
    </source>
</reference>
<sequence length="541" mass="60973">MEWAKQTYNQQYERWVPWLEDVYLRWFTKDNKASYTTKDTLGKTKVTGVEQVDTLQDGVHNLAAGQVGQGGLLQPIGDLTSKEGINRAERQGKDDEGGYVPTAVPGSSAVNTAAGGIADGSKAVAGTATDGVKGAGSYVGGLFGGGKKQEQNDERERAGRLGVRTLARKTARLVRKLTGRTNPGKKGRGSVEPEVWRTGEQSRRVAGSDSWFTLASPTACDASFGDFWVDGKRSHDIQAPEHGQIQSGLFGKLPREIREMVYQELWRDAGMGQHIIRTEAGYAHTRCLLHRPGDPDEKHEGGEPWESMWMVPDARGTLPLWYKREMSTWCDHWKCEEAREENEIWKDIAKGCRCVKVDTWTPFLPMMLACKRMYHECAASIYKSITFTITDIALATDIIRARNLFGTRHRSPAHPFRHINLSFRRHIYEGRTFEQWVESWSKILRLLDTPDLKSVHLWLESDVFYERQWLSVTSNVLRRIPEALTHKVAVSLPPDGHRDRVVGAAWLSDLEQIPLVPSRGTTLAEEAEEEAKCFGVRRLRT</sequence>